<keyword evidence="1" id="KW-0805">Transcription regulation</keyword>
<dbReference type="PROSITE" id="PS50932">
    <property type="entry name" value="HTH_LACI_2"/>
    <property type="match status" value="1"/>
</dbReference>
<dbReference type="OrthoDB" id="8433438at2"/>
<dbReference type="RefSeq" id="WP_108970681.1">
    <property type="nucleotide sequence ID" value="NZ_CP022193.1"/>
</dbReference>
<dbReference type="SUPFAM" id="SSF47413">
    <property type="entry name" value="lambda repressor-like DNA-binding domains"/>
    <property type="match status" value="1"/>
</dbReference>
<dbReference type="Pfam" id="PF00356">
    <property type="entry name" value="LacI"/>
    <property type="match status" value="1"/>
</dbReference>
<evidence type="ECO:0000256" key="3">
    <source>
        <dbReference type="ARBA" id="ARBA00023163"/>
    </source>
</evidence>
<dbReference type="GO" id="GO:0000976">
    <property type="term" value="F:transcription cis-regulatory region binding"/>
    <property type="evidence" value="ECO:0007669"/>
    <property type="project" value="TreeGrafter"/>
</dbReference>
<accession>A0A2U8HLE3</accession>
<dbReference type="Pfam" id="PF13377">
    <property type="entry name" value="Peripla_BP_3"/>
    <property type="match status" value="1"/>
</dbReference>
<sequence>MTKITAKDVATEAGVSVSAVSRAYRGNAPISEDKRKAIFAVAARLGYVSKVDQVRATQATDTIAMVVSEMQNPFYPIAVDEMTRLLPERGLKAIVHVVPSAEDVDTAIRQVLDFRTEGVILANSTLTSGLARACRQNGIPAVLLNRVQTDSRMMAVCCDNYGGAQQIAERFLTGGRQRIAFMGGRRDTSTHLERMRGFRDRLEDAGRVFAQQLDGEFDYRRAYAAAQEMLARRPLPDAVFCANDIMAIAVLDAARIAGASVPDDLAVVGFDDIPMAAWESYRLTTVRQPLRRMLDQAVDIILASDGSEEIGDIRILPGELQVRESG</sequence>
<dbReference type="KEGG" id="ypac:CEW88_22715"/>
<evidence type="ECO:0000313" key="5">
    <source>
        <dbReference type="EMBL" id="AWI86583.1"/>
    </source>
</evidence>
<evidence type="ECO:0000256" key="2">
    <source>
        <dbReference type="ARBA" id="ARBA00023125"/>
    </source>
</evidence>
<dbReference type="Proteomes" id="UP000244915">
    <property type="component" value="Plasmid unnamed3"/>
</dbReference>
<dbReference type="Gene3D" id="3.40.50.2300">
    <property type="match status" value="2"/>
</dbReference>
<dbReference type="PANTHER" id="PTHR30146">
    <property type="entry name" value="LACI-RELATED TRANSCRIPTIONAL REPRESSOR"/>
    <property type="match status" value="1"/>
</dbReference>
<dbReference type="CDD" id="cd06278">
    <property type="entry name" value="PBP1_LacI-like"/>
    <property type="match status" value="1"/>
</dbReference>
<feature type="domain" description="HTH lacI-type" evidence="4">
    <location>
        <begin position="4"/>
        <end position="48"/>
    </location>
</feature>
<keyword evidence="3" id="KW-0804">Transcription</keyword>
<reference evidence="5 6" key="1">
    <citation type="submission" date="2017-06" db="EMBL/GenBank/DDBJ databases">
        <title>Yangia sp. YSBP01 complete genome sequence.</title>
        <authorList>
            <person name="Woo J.-H."/>
            <person name="Kim H.-S."/>
        </authorList>
    </citation>
    <scope>NUCLEOTIDE SEQUENCE [LARGE SCALE GENOMIC DNA]</scope>
    <source>
        <strain evidence="5 6">YSBP01</strain>
        <plasmid evidence="5 6">unnamed3</plasmid>
    </source>
</reference>
<evidence type="ECO:0000313" key="6">
    <source>
        <dbReference type="Proteomes" id="UP000244915"/>
    </source>
</evidence>
<dbReference type="CDD" id="cd01392">
    <property type="entry name" value="HTH_LacI"/>
    <property type="match status" value="1"/>
</dbReference>
<organism evidence="5 6">
    <name type="scientific">Alloyangia pacifica</name>
    <dbReference type="NCBI Taxonomy" id="311180"/>
    <lineage>
        <taxon>Bacteria</taxon>
        <taxon>Pseudomonadati</taxon>
        <taxon>Pseudomonadota</taxon>
        <taxon>Alphaproteobacteria</taxon>
        <taxon>Rhodobacterales</taxon>
        <taxon>Roseobacteraceae</taxon>
        <taxon>Alloyangia</taxon>
    </lineage>
</organism>
<name>A0A2U8HLE3_9RHOB</name>
<dbReference type="SUPFAM" id="SSF53822">
    <property type="entry name" value="Periplasmic binding protein-like I"/>
    <property type="match status" value="1"/>
</dbReference>
<dbReference type="AlphaFoldDB" id="A0A2U8HLE3"/>
<protein>
    <submittedName>
        <fullName evidence="5">LacI family transcriptional regulator</fullName>
    </submittedName>
</protein>
<keyword evidence="5" id="KW-0614">Plasmid</keyword>
<dbReference type="InterPro" id="IPR046335">
    <property type="entry name" value="LacI/GalR-like_sensor"/>
</dbReference>
<dbReference type="SMART" id="SM00354">
    <property type="entry name" value="HTH_LACI"/>
    <property type="match status" value="1"/>
</dbReference>
<dbReference type="InterPro" id="IPR010982">
    <property type="entry name" value="Lambda_DNA-bd_dom_sf"/>
</dbReference>
<dbReference type="PANTHER" id="PTHR30146:SF109">
    <property type="entry name" value="HTH-TYPE TRANSCRIPTIONAL REGULATOR GALS"/>
    <property type="match status" value="1"/>
</dbReference>
<gene>
    <name evidence="5" type="ORF">CEW88_22715</name>
</gene>
<dbReference type="EMBL" id="CP022193">
    <property type="protein sequence ID" value="AWI86583.1"/>
    <property type="molecule type" value="Genomic_DNA"/>
</dbReference>
<evidence type="ECO:0000259" key="4">
    <source>
        <dbReference type="PROSITE" id="PS50932"/>
    </source>
</evidence>
<proteinExistence type="predicted"/>
<geneLocation type="plasmid" evidence="5 6">
    <name>unnamed3</name>
</geneLocation>
<dbReference type="InterPro" id="IPR028082">
    <property type="entry name" value="Peripla_BP_I"/>
</dbReference>
<dbReference type="Gene3D" id="1.10.260.40">
    <property type="entry name" value="lambda repressor-like DNA-binding domains"/>
    <property type="match status" value="1"/>
</dbReference>
<dbReference type="InterPro" id="IPR000843">
    <property type="entry name" value="HTH_LacI"/>
</dbReference>
<evidence type="ECO:0000256" key="1">
    <source>
        <dbReference type="ARBA" id="ARBA00023015"/>
    </source>
</evidence>
<dbReference type="GO" id="GO:0003700">
    <property type="term" value="F:DNA-binding transcription factor activity"/>
    <property type="evidence" value="ECO:0007669"/>
    <property type="project" value="TreeGrafter"/>
</dbReference>
<keyword evidence="2" id="KW-0238">DNA-binding</keyword>